<organism evidence="2 3">
    <name type="scientific">Nonomuraea composti</name>
    <dbReference type="NCBI Taxonomy" id="2720023"/>
    <lineage>
        <taxon>Bacteria</taxon>
        <taxon>Bacillati</taxon>
        <taxon>Actinomycetota</taxon>
        <taxon>Actinomycetes</taxon>
        <taxon>Streptosporangiales</taxon>
        <taxon>Streptosporangiaceae</taxon>
        <taxon>Nonomuraea</taxon>
    </lineage>
</organism>
<evidence type="ECO:0000313" key="2">
    <source>
        <dbReference type="EMBL" id="NJP90082.1"/>
    </source>
</evidence>
<dbReference type="PROSITE" id="PS51318">
    <property type="entry name" value="TAT"/>
    <property type="match status" value="1"/>
</dbReference>
<dbReference type="Pfam" id="PF00775">
    <property type="entry name" value="Dioxygenase_C"/>
    <property type="match status" value="1"/>
</dbReference>
<evidence type="ECO:0000259" key="1">
    <source>
        <dbReference type="Pfam" id="PF00775"/>
    </source>
</evidence>
<dbReference type="SUPFAM" id="SSF49482">
    <property type="entry name" value="Aromatic compound dioxygenase"/>
    <property type="match status" value="1"/>
</dbReference>
<name>A0ABX1B0U2_9ACTN</name>
<keyword evidence="2" id="KW-0560">Oxidoreductase</keyword>
<reference evidence="2 3" key="1">
    <citation type="submission" date="2020-03" db="EMBL/GenBank/DDBJ databases">
        <title>WGS of actinomycetes isolated from Thailand.</title>
        <authorList>
            <person name="Thawai C."/>
        </authorList>
    </citation>
    <scope>NUCLEOTIDE SEQUENCE [LARGE SCALE GENOMIC DNA]</scope>
    <source>
        <strain evidence="2 3">FMUSA5-5</strain>
    </source>
</reference>
<keyword evidence="2" id="KW-0223">Dioxygenase</keyword>
<gene>
    <name evidence="2" type="ORF">HCN51_11585</name>
</gene>
<dbReference type="Proteomes" id="UP000696294">
    <property type="component" value="Unassembled WGS sequence"/>
</dbReference>
<sequence length="272" mass="29607">MGHDHEGRRVSRRKLITGIGSLGLGGLLAAGEPGLQATVADTAADTVSDPDTYAKADALFARARMCSLAPSAQQGPYYFETRALRSDIREDRAGVRLRLAVKVQDGGTCRPLPGSVVEIWHCDAAGLYSGAETESREALSGSDKIKIDPGEKFSDMRPSDGRRYLRGAQVADADGIVRFTTIWPGWYPGRTVHIHVMVVVHGSRALCTEVMFDEAINRRVLALPPYQGHAKPRDTFNGNDPIYKERMLAHVTPDGDGYLAVIVLSADPDERH</sequence>
<feature type="domain" description="Intradiol ring-cleavage dioxygenases" evidence="1">
    <location>
        <begin position="84"/>
        <end position="213"/>
    </location>
</feature>
<proteinExistence type="predicted"/>
<dbReference type="GO" id="GO:0051213">
    <property type="term" value="F:dioxygenase activity"/>
    <property type="evidence" value="ECO:0007669"/>
    <property type="project" value="UniProtKB-KW"/>
</dbReference>
<dbReference type="PANTHER" id="PTHR34315">
    <property type="match status" value="1"/>
</dbReference>
<dbReference type="RefSeq" id="WP_168009503.1">
    <property type="nucleotide sequence ID" value="NZ_JAATEP010000006.1"/>
</dbReference>
<dbReference type="InterPro" id="IPR015889">
    <property type="entry name" value="Intradiol_dOase_core"/>
</dbReference>
<accession>A0ABX1B0U2</accession>
<comment type="caution">
    <text evidence="2">The sequence shown here is derived from an EMBL/GenBank/DDBJ whole genome shotgun (WGS) entry which is preliminary data.</text>
</comment>
<dbReference type="InterPro" id="IPR006311">
    <property type="entry name" value="TAT_signal"/>
</dbReference>
<protein>
    <submittedName>
        <fullName evidence="2">Protocatechuate dioxygenase</fullName>
    </submittedName>
</protein>
<evidence type="ECO:0000313" key="3">
    <source>
        <dbReference type="Proteomes" id="UP000696294"/>
    </source>
</evidence>
<dbReference type="EMBL" id="JAATEP010000006">
    <property type="protein sequence ID" value="NJP90082.1"/>
    <property type="molecule type" value="Genomic_DNA"/>
</dbReference>
<keyword evidence="3" id="KW-1185">Reference proteome</keyword>
<dbReference type="Gene3D" id="2.60.130.10">
    <property type="entry name" value="Aromatic compound dioxygenase"/>
    <property type="match status" value="1"/>
</dbReference>
<dbReference type="InterPro" id="IPR000627">
    <property type="entry name" value="Intradiol_dOase_C"/>
</dbReference>
<dbReference type="PANTHER" id="PTHR34315:SF1">
    <property type="entry name" value="INTRADIOL RING-CLEAVAGE DIOXYGENASES DOMAIN-CONTAINING PROTEIN-RELATED"/>
    <property type="match status" value="1"/>
</dbReference>